<feature type="compositionally biased region" description="Acidic residues" evidence="1">
    <location>
        <begin position="22"/>
        <end position="66"/>
    </location>
</feature>
<evidence type="ECO:0000313" key="2">
    <source>
        <dbReference type="EMBL" id="KAK8382416.1"/>
    </source>
</evidence>
<organism evidence="2 3">
    <name type="scientific">Scylla paramamosain</name>
    <name type="common">Mud crab</name>
    <dbReference type="NCBI Taxonomy" id="85552"/>
    <lineage>
        <taxon>Eukaryota</taxon>
        <taxon>Metazoa</taxon>
        <taxon>Ecdysozoa</taxon>
        <taxon>Arthropoda</taxon>
        <taxon>Crustacea</taxon>
        <taxon>Multicrustacea</taxon>
        <taxon>Malacostraca</taxon>
        <taxon>Eumalacostraca</taxon>
        <taxon>Eucarida</taxon>
        <taxon>Decapoda</taxon>
        <taxon>Pleocyemata</taxon>
        <taxon>Brachyura</taxon>
        <taxon>Eubrachyura</taxon>
        <taxon>Portunoidea</taxon>
        <taxon>Portunidae</taxon>
        <taxon>Portuninae</taxon>
        <taxon>Scylla</taxon>
    </lineage>
</organism>
<protein>
    <submittedName>
        <fullName evidence="2">Uncharacterized protein</fullName>
    </submittedName>
</protein>
<dbReference type="EMBL" id="JARAKH010000039">
    <property type="protein sequence ID" value="KAK8382416.1"/>
    <property type="molecule type" value="Genomic_DNA"/>
</dbReference>
<evidence type="ECO:0000256" key="1">
    <source>
        <dbReference type="SAM" id="MobiDB-lite"/>
    </source>
</evidence>
<sequence length="154" mass="17508">MRAPSEVGSSGASLGETLSVVEECDLEDEEEEEEEEEEMYEYEWEYEKEEDEIEEEDESGSDDENENSNLKKKTALDESTPPRPAAPRRLPHHPALTLRGGHRPVGVDNVKPSPSPPCPRLRQRRGPGALPLKRQIPGREDQEEHYETLINVYV</sequence>
<feature type="region of interest" description="Disordered" evidence="1">
    <location>
        <begin position="1"/>
        <end position="141"/>
    </location>
</feature>
<keyword evidence="3" id="KW-1185">Reference proteome</keyword>
<name>A0AAW0T644_SCYPA</name>
<accession>A0AAW0T644</accession>
<gene>
    <name evidence="2" type="ORF">O3P69_015386</name>
</gene>
<reference evidence="2 3" key="1">
    <citation type="submission" date="2023-03" db="EMBL/GenBank/DDBJ databases">
        <title>High-quality genome of Scylla paramamosain provides insights in environmental adaptation.</title>
        <authorList>
            <person name="Zhang L."/>
        </authorList>
    </citation>
    <scope>NUCLEOTIDE SEQUENCE [LARGE SCALE GENOMIC DNA]</scope>
    <source>
        <strain evidence="2">LZ_2023a</strain>
        <tissue evidence="2">Muscle</tissue>
    </source>
</reference>
<dbReference type="Proteomes" id="UP001487740">
    <property type="component" value="Unassembled WGS sequence"/>
</dbReference>
<comment type="caution">
    <text evidence="2">The sequence shown here is derived from an EMBL/GenBank/DDBJ whole genome shotgun (WGS) entry which is preliminary data.</text>
</comment>
<dbReference type="AlphaFoldDB" id="A0AAW0T644"/>
<evidence type="ECO:0000313" key="3">
    <source>
        <dbReference type="Proteomes" id="UP001487740"/>
    </source>
</evidence>
<proteinExistence type="predicted"/>